<sequence>MNATFAALEENNIRVTTCDLQDVVLPSHMKVMRDVFLDFQGTIFDLYDLKDNEDPWDVQKHPAWNKATDGQRSLTRELFQRAEQAKGDAETKVLERGDEAEWKDFFSESSAEKNWNLFDKRVGYRVNDRRGLLKPKPDTVCYFPIHETRNLADPLSTGKYAWRNTAHESLIQNFTLETLDQLNRFGLQYCPLDPFKGQSYSAQKLHCFPWLIAEYKVAQKQKEKCLCQAANAGTAALMLFQTAARFATDRSQERHVPPVVTITTTSNIIKVWMMYYTTKESRDAYVSSSQLNSKRD</sequence>
<evidence type="ECO:0000313" key="2">
    <source>
        <dbReference type="Proteomes" id="UP001446871"/>
    </source>
</evidence>
<proteinExistence type="predicted"/>
<keyword evidence="2" id="KW-1185">Reference proteome</keyword>
<accession>A0ABR1WPE0</accession>
<dbReference type="EMBL" id="JAQQWM010000001">
    <property type="protein sequence ID" value="KAK8083959.1"/>
    <property type="molecule type" value="Genomic_DNA"/>
</dbReference>
<organism evidence="1 2">
    <name type="scientific">Apiospora saccharicola</name>
    <dbReference type="NCBI Taxonomy" id="335842"/>
    <lineage>
        <taxon>Eukaryota</taxon>
        <taxon>Fungi</taxon>
        <taxon>Dikarya</taxon>
        <taxon>Ascomycota</taxon>
        <taxon>Pezizomycotina</taxon>
        <taxon>Sordariomycetes</taxon>
        <taxon>Xylariomycetidae</taxon>
        <taxon>Amphisphaeriales</taxon>
        <taxon>Apiosporaceae</taxon>
        <taxon>Apiospora</taxon>
    </lineage>
</organism>
<protein>
    <submittedName>
        <fullName evidence="1">Uncharacterized protein</fullName>
    </submittedName>
</protein>
<dbReference type="Proteomes" id="UP001446871">
    <property type="component" value="Unassembled WGS sequence"/>
</dbReference>
<evidence type="ECO:0000313" key="1">
    <source>
        <dbReference type="EMBL" id="KAK8083959.1"/>
    </source>
</evidence>
<comment type="caution">
    <text evidence="1">The sequence shown here is derived from an EMBL/GenBank/DDBJ whole genome shotgun (WGS) entry which is preliminary data.</text>
</comment>
<gene>
    <name evidence="1" type="ORF">PG996_002740</name>
</gene>
<reference evidence="1 2" key="1">
    <citation type="submission" date="2023-01" db="EMBL/GenBank/DDBJ databases">
        <title>Analysis of 21 Apiospora genomes using comparative genomics revels a genus with tremendous synthesis potential of carbohydrate active enzymes and secondary metabolites.</title>
        <authorList>
            <person name="Sorensen T."/>
        </authorList>
    </citation>
    <scope>NUCLEOTIDE SEQUENCE [LARGE SCALE GENOMIC DNA]</scope>
    <source>
        <strain evidence="1 2">CBS 83171</strain>
    </source>
</reference>
<name>A0ABR1WPE0_9PEZI</name>